<evidence type="ECO:0000256" key="1">
    <source>
        <dbReference type="ARBA" id="ARBA00022729"/>
    </source>
</evidence>
<gene>
    <name evidence="2" type="ordered locus">Ilyop_2130</name>
</gene>
<dbReference type="PANTHER" id="PTHR43649">
    <property type="entry name" value="ARABINOSE-BINDING PROTEIN-RELATED"/>
    <property type="match status" value="1"/>
</dbReference>
<dbReference type="PANTHER" id="PTHR43649:SF33">
    <property type="entry name" value="POLYGALACTURONAN_RHAMNOGALACTURONAN-BINDING PROTEIN YTCQ"/>
    <property type="match status" value="1"/>
</dbReference>
<dbReference type="AlphaFoldDB" id="E3HC51"/>
<protein>
    <submittedName>
        <fullName evidence="2">Carbohydrate ABC transporter substrate-binding protein, CUT1 family</fullName>
    </submittedName>
</protein>
<geneLocation type="plasmid" evidence="2 3">
    <name>pILYOP01</name>
</geneLocation>
<evidence type="ECO:0000313" key="2">
    <source>
        <dbReference type="EMBL" id="ADO83894.1"/>
    </source>
</evidence>
<evidence type="ECO:0000313" key="3">
    <source>
        <dbReference type="Proteomes" id="UP000006875"/>
    </source>
</evidence>
<proteinExistence type="predicted"/>
<dbReference type="InterPro" id="IPR050490">
    <property type="entry name" value="Bact_solute-bd_prot1"/>
</dbReference>
<accession>E3HC51</accession>
<dbReference type="RefSeq" id="WP_013388556.1">
    <property type="nucleotide sequence ID" value="NC_014633.1"/>
</dbReference>
<dbReference type="PROSITE" id="PS51257">
    <property type="entry name" value="PROKAR_LIPOPROTEIN"/>
    <property type="match status" value="1"/>
</dbReference>
<organism evidence="2 3">
    <name type="scientific">Ilyobacter polytropus (strain ATCC 51220 / DSM 2926 / LMG 16218 / CuHBu1)</name>
    <dbReference type="NCBI Taxonomy" id="572544"/>
    <lineage>
        <taxon>Bacteria</taxon>
        <taxon>Fusobacteriati</taxon>
        <taxon>Fusobacteriota</taxon>
        <taxon>Fusobacteriia</taxon>
        <taxon>Fusobacteriales</taxon>
        <taxon>Fusobacteriaceae</taxon>
        <taxon>Ilyobacter</taxon>
    </lineage>
</organism>
<keyword evidence="1" id="KW-0732">Signal</keyword>
<reference evidence="2 3" key="1">
    <citation type="journal article" date="2010" name="Stand. Genomic Sci.">
        <title>Complete genome sequence of Ilyobacter polytropus type strain (CuHbu1).</title>
        <authorList>
            <person name="Sikorski J."/>
            <person name="Chertkov O."/>
            <person name="Lapidus A."/>
            <person name="Nolan M."/>
            <person name="Lucas S."/>
            <person name="Del Rio T.G."/>
            <person name="Tice H."/>
            <person name="Cheng J.F."/>
            <person name="Tapia R."/>
            <person name="Han C."/>
            <person name="Goodwin L."/>
            <person name="Pitluck S."/>
            <person name="Liolios K."/>
            <person name="Ivanova N."/>
            <person name="Mavromatis K."/>
            <person name="Mikhailova N."/>
            <person name="Pati A."/>
            <person name="Chen A."/>
            <person name="Palaniappan K."/>
            <person name="Land M."/>
            <person name="Hauser L."/>
            <person name="Chang Y.J."/>
            <person name="Jeffries C.D."/>
            <person name="Brambilla E."/>
            <person name="Yasawong M."/>
            <person name="Rohde M."/>
            <person name="Pukall R."/>
            <person name="Spring S."/>
            <person name="Goker M."/>
            <person name="Woyke T."/>
            <person name="Bristow J."/>
            <person name="Eisen J.A."/>
            <person name="Markowitz V."/>
            <person name="Hugenholtz P."/>
            <person name="Kyrpides N.C."/>
            <person name="Klenk H.P."/>
        </authorList>
    </citation>
    <scope>NUCLEOTIDE SEQUENCE [LARGE SCALE GENOMIC DNA]</scope>
    <source>
        <strain evidence="3">ATCC 51220 / DSM 2926 / LMG 16218 / CuHBu1</strain>
        <plasmid evidence="3">pILYOP01</plasmid>
    </source>
</reference>
<keyword evidence="2" id="KW-0614">Plasmid</keyword>
<sequence length="533" mass="61530">MNKIIRNLIIALSLMSLLSGCESDKNKTAKIKSSKQLKGTLITKEPLDLTIHMHFRNKYVYDPNGPVGKKAFDLTNIRLTETASKIETDSNEMFNLMMASGKLPDIVGGNERKNDFIKYGMEGKLVPLDDLIVQHAPHIKKFFDDHPNVKESIKAPDGHIYYIPYIVDGTASRGYWIRQDWLDKLGLKQPQTVDEFYKTLIAFRDKDPNGNGLKDEVPLFFRQWEEIMRLTTMWGARTSGTDTYLSFYEEDGKIISGVVQPEFKEGMRHVIKWYEEKLIDPEVFTRGSKSREILFGKNIGGATRDWFASTGGFNKTLSEAIPGFNLQPIAPPMGTNGKRVEESMRAAVKPDGWAITYENNHQIETIKYFDFYFTPEGRRLANFGLEGLHYTMKNGKPVFKENILNADKAVNQILWEDGAQIPIGFQMDYEYEKQWTNADALKGVKIYTENNYILEEFVEPILTPEDRKIYDLYWSTITPYMTESIQNWVLKGADIDKEWPEYIENLNRMGLSEVLEVMQEAYERREKQQVKTK</sequence>
<dbReference type="KEGG" id="ipo:Ilyop_2130"/>
<keyword evidence="3" id="KW-1185">Reference proteome</keyword>
<dbReference type="SUPFAM" id="SSF53850">
    <property type="entry name" value="Periplasmic binding protein-like II"/>
    <property type="match status" value="1"/>
</dbReference>
<dbReference type="EMBL" id="CP002282">
    <property type="protein sequence ID" value="ADO83894.1"/>
    <property type="molecule type" value="Genomic_DNA"/>
</dbReference>
<dbReference type="Gene3D" id="3.40.190.10">
    <property type="entry name" value="Periplasmic binding protein-like II"/>
    <property type="match status" value="2"/>
</dbReference>
<dbReference type="Proteomes" id="UP000006875">
    <property type="component" value="Plasmid pILYOP01"/>
</dbReference>
<name>E3HC51_ILYPC</name>
<dbReference type="HOGENOM" id="CLU_021021_2_0_0"/>